<feature type="transmembrane region" description="Helical" evidence="2">
    <location>
        <begin position="559"/>
        <end position="579"/>
    </location>
</feature>
<dbReference type="InterPro" id="IPR002921">
    <property type="entry name" value="Fungal_lipase-type"/>
</dbReference>
<feature type="transmembrane region" description="Helical" evidence="2">
    <location>
        <begin position="681"/>
        <end position="699"/>
    </location>
</feature>
<dbReference type="AlphaFoldDB" id="A0A6G0XIZ1"/>
<keyword evidence="6" id="KW-1185">Reference proteome</keyword>
<feature type="chain" id="PRO_5026163348" description="Fungal lipase-type domain-containing protein" evidence="3">
    <location>
        <begin position="18"/>
        <end position="1108"/>
    </location>
</feature>
<feature type="transmembrane region" description="Helical" evidence="2">
    <location>
        <begin position="80"/>
        <end position="99"/>
    </location>
</feature>
<name>A0A6G0XIZ1_9STRA</name>
<feature type="transmembrane region" description="Helical" evidence="2">
    <location>
        <begin position="420"/>
        <end position="442"/>
    </location>
</feature>
<dbReference type="CDD" id="cd00519">
    <property type="entry name" value="Lipase_3"/>
    <property type="match status" value="1"/>
</dbReference>
<feature type="transmembrane region" description="Helical" evidence="2">
    <location>
        <begin position="225"/>
        <end position="243"/>
    </location>
</feature>
<protein>
    <recommendedName>
        <fullName evidence="4">Fungal lipase-type domain-containing protein</fullName>
    </recommendedName>
</protein>
<dbReference type="GO" id="GO:0006629">
    <property type="term" value="P:lipid metabolic process"/>
    <property type="evidence" value="ECO:0007669"/>
    <property type="project" value="InterPro"/>
</dbReference>
<dbReference type="InterPro" id="IPR029058">
    <property type="entry name" value="AB_hydrolase_fold"/>
</dbReference>
<feature type="transmembrane region" description="Helical" evidence="2">
    <location>
        <begin position="641"/>
        <end position="661"/>
    </location>
</feature>
<feature type="compositionally biased region" description="Low complexity" evidence="1">
    <location>
        <begin position="735"/>
        <end position="750"/>
    </location>
</feature>
<dbReference type="Pfam" id="PF01764">
    <property type="entry name" value="Lipase_3"/>
    <property type="match status" value="1"/>
</dbReference>
<reference evidence="5 6" key="1">
    <citation type="submission" date="2019-07" db="EMBL/GenBank/DDBJ databases">
        <title>Genomics analysis of Aphanomyces spp. identifies a new class of oomycete effector associated with host adaptation.</title>
        <authorList>
            <person name="Gaulin E."/>
        </authorList>
    </citation>
    <scope>NUCLEOTIDE SEQUENCE [LARGE SCALE GENOMIC DNA]</scope>
    <source>
        <strain evidence="5 6">ATCC 201684</strain>
    </source>
</reference>
<dbReference type="InterPro" id="IPR051218">
    <property type="entry name" value="Sec_MonoDiacylglyc_Lipase"/>
</dbReference>
<evidence type="ECO:0000313" key="5">
    <source>
        <dbReference type="EMBL" id="KAF0740312.1"/>
    </source>
</evidence>
<dbReference type="Gene3D" id="3.40.50.1820">
    <property type="entry name" value="alpha/beta hydrolase"/>
    <property type="match status" value="1"/>
</dbReference>
<feature type="domain" description="Fungal lipase-type" evidence="4">
    <location>
        <begin position="862"/>
        <end position="997"/>
    </location>
</feature>
<dbReference type="PANTHER" id="PTHR45856">
    <property type="entry name" value="ALPHA/BETA-HYDROLASES SUPERFAMILY PROTEIN"/>
    <property type="match status" value="1"/>
</dbReference>
<organism evidence="5 6">
    <name type="scientific">Aphanomyces euteiches</name>
    <dbReference type="NCBI Taxonomy" id="100861"/>
    <lineage>
        <taxon>Eukaryota</taxon>
        <taxon>Sar</taxon>
        <taxon>Stramenopiles</taxon>
        <taxon>Oomycota</taxon>
        <taxon>Saprolegniomycetes</taxon>
        <taxon>Saprolegniales</taxon>
        <taxon>Verrucalvaceae</taxon>
        <taxon>Aphanomyces</taxon>
    </lineage>
</organism>
<gene>
    <name evidence="5" type="ORF">Ae201684_004311</name>
</gene>
<comment type="caution">
    <text evidence="5">The sequence shown here is derived from an EMBL/GenBank/DDBJ whole genome shotgun (WGS) entry which is preliminary data.</text>
</comment>
<evidence type="ECO:0000259" key="4">
    <source>
        <dbReference type="Pfam" id="PF01764"/>
    </source>
</evidence>
<keyword evidence="2" id="KW-0472">Membrane</keyword>
<sequence length="1108" mass="123357">MRLALVLLFLLSTTALANTCGGNFLATSTEAGCALGRCSCWSYISTCSATELCEDATALDGTPLCQGLCTLTPLGITLKVVQWLFIGGCPLAILIHHLYQKRRQRSSSDSNEKADVDQREGDGLEEKSQENDLIHRMGHAVEQQSAAVGRAARHLARQVTKAYTSYESPRAVAAPAFPPEEDAGNYSNTIDAYIDVGKLTRGQTHGAYVIKTNPQIYLETMHKNVLPLLFFSMVFVLGLTWIFSVHPTSLDAAAVQVGLDSCVDDNFGENCSKFVASSSMVDGVNPQRSVTFSHPRIPSSPDMLSMDFRVENTTVFRRPGIFTLGNYTVRVSAEGAHMPLVDSYSNKLIVVCGCVDASCRPITCSDVPLVGLDLKRFDSLLFDVRKREYTVDITINPSAKFPTPPDYSLFVQVYDNPYEWAAQLVRGLIGGVSFIAIFHFLFKLSQRHVQEAAMTRQGHNRRRSAATPRMSIYERVWGHLSLERKAMVFILALLATHFNPLMIFITRASTGSPSRPYFVFRSVLETTMYTLSLGALLVILDSYRKDSRGFTNGANWRLIGWRSIAAKAIIVFGVLALRLQMTVRSEGNRVNELGNMVNYVAVIDAVLIASGFCIFFWVAMHVHRVLVAQRYSETRYLALSFRYLTIITYSTLTVFLLDVITSNGFGAVSTTKSAVLPTSSVVGEMAFAILMYFAVVAFYPPTPLRPGLIPRGYVIRERRQFMSTPKDLSPVHELSSPTSALSSPSSFSSPKPEPVVRKTDPRTSMLQRAAPFRAKPVSEPHHLFCLETACLMFNCSRHAYYRSTVNLKDDTSAEDGTVKFPASKYVNQAALTRDGLREVAHIHDEPTDTHVLVLRHASKLIFAFRGTVSKQNVKTDMEIALQEIAWLPTYDHPLLVHKGFLAAYETVRERCHAIFESLLHDHHAADSYVYCTGHSLGGALATLAAIDFKCNLKKPTIMYNYGSPRVGTHSFHHFFNGHVPLAFRIVNEGDLVCGVPQRLTMSCGRYKRLYKHVGTEVVMDGKTNGDFIIRPSFAEKNLIVEVRKKPGRHYLKGYKENLDVIIDGVLRSEMSLGEFRQQTALERALYGLDTLDEDDFVFMDSGSLDNFV</sequence>
<evidence type="ECO:0000256" key="3">
    <source>
        <dbReference type="SAM" id="SignalP"/>
    </source>
</evidence>
<dbReference type="Proteomes" id="UP000481153">
    <property type="component" value="Unassembled WGS sequence"/>
</dbReference>
<feature type="compositionally biased region" description="Basic and acidic residues" evidence="1">
    <location>
        <begin position="110"/>
        <end position="127"/>
    </location>
</feature>
<feature type="region of interest" description="Disordered" evidence="1">
    <location>
        <begin position="725"/>
        <end position="763"/>
    </location>
</feature>
<feature type="transmembrane region" description="Helical" evidence="2">
    <location>
        <begin position="518"/>
        <end position="539"/>
    </location>
</feature>
<dbReference type="VEuPathDB" id="FungiDB:AeMF1_018017"/>
<keyword evidence="2" id="KW-1133">Transmembrane helix</keyword>
<feature type="transmembrane region" description="Helical" evidence="2">
    <location>
        <begin position="599"/>
        <end position="620"/>
    </location>
</feature>
<evidence type="ECO:0000256" key="1">
    <source>
        <dbReference type="SAM" id="MobiDB-lite"/>
    </source>
</evidence>
<dbReference type="SUPFAM" id="SSF53474">
    <property type="entry name" value="alpha/beta-Hydrolases"/>
    <property type="match status" value="1"/>
</dbReference>
<accession>A0A6G0XIZ1</accession>
<evidence type="ECO:0000313" key="6">
    <source>
        <dbReference type="Proteomes" id="UP000481153"/>
    </source>
</evidence>
<proteinExistence type="predicted"/>
<feature type="region of interest" description="Disordered" evidence="1">
    <location>
        <begin position="106"/>
        <end position="127"/>
    </location>
</feature>
<dbReference type="EMBL" id="VJMJ01000053">
    <property type="protein sequence ID" value="KAF0740312.1"/>
    <property type="molecule type" value="Genomic_DNA"/>
</dbReference>
<feature type="transmembrane region" description="Helical" evidence="2">
    <location>
        <begin position="486"/>
        <end position="506"/>
    </location>
</feature>
<keyword evidence="3" id="KW-0732">Signal</keyword>
<dbReference type="PANTHER" id="PTHR45856:SF11">
    <property type="entry name" value="FUNGAL LIPASE-LIKE DOMAIN-CONTAINING PROTEIN"/>
    <property type="match status" value="1"/>
</dbReference>
<keyword evidence="2" id="KW-0812">Transmembrane</keyword>
<feature type="signal peptide" evidence="3">
    <location>
        <begin position="1"/>
        <end position="17"/>
    </location>
</feature>
<evidence type="ECO:0000256" key="2">
    <source>
        <dbReference type="SAM" id="Phobius"/>
    </source>
</evidence>